<feature type="signal peptide" evidence="1">
    <location>
        <begin position="1"/>
        <end position="19"/>
    </location>
</feature>
<gene>
    <name evidence="2" type="ORF">WJX74_004485</name>
</gene>
<evidence type="ECO:0000313" key="2">
    <source>
        <dbReference type="EMBL" id="KAK9824748.1"/>
    </source>
</evidence>
<comment type="caution">
    <text evidence="2">The sequence shown here is derived from an EMBL/GenBank/DDBJ whole genome shotgun (WGS) entry which is preliminary data.</text>
</comment>
<dbReference type="Proteomes" id="UP001438707">
    <property type="component" value="Unassembled WGS sequence"/>
</dbReference>
<sequence>MARSLVPLLCACFMGVVAATTFENIVGTPPSKGFLGAFVGSTTSVNNGTVGSTGCQLRLVFDRTEIFAYSTLPAGTCSDLAAIPLSGYSPQTNFEKCTGTGQGYIYNEIEYVPGLAPPTASQSLFFCSKFRVVNSTTAELTVSSTSSLATLDCPASFSSLATLSSAPANVVSFGVIRPLGGATFPVCP</sequence>
<reference evidence="2 3" key="1">
    <citation type="journal article" date="2024" name="Nat. Commun.">
        <title>Phylogenomics reveals the evolutionary origins of lichenization in chlorophyte algae.</title>
        <authorList>
            <person name="Puginier C."/>
            <person name="Libourel C."/>
            <person name="Otte J."/>
            <person name="Skaloud P."/>
            <person name="Haon M."/>
            <person name="Grisel S."/>
            <person name="Petersen M."/>
            <person name="Berrin J.G."/>
            <person name="Delaux P.M."/>
            <person name="Dal Grande F."/>
            <person name="Keller J."/>
        </authorList>
    </citation>
    <scope>NUCLEOTIDE SEQUENCE [LARGE SCALE GENOMIC DNA]</scope>
    <source>
        <strain evidence="2 3">SAG 2145</strain>
    </source>
</reference>
<keyword evidence="3" id="KW-1185">Reference proteome</keyword>
<organism evidence="2 3">
    <name type="scientific">Apatococcus lobatus</name>
    <dbReference type="NCBI Taxonomy" id="904363"/>
    <lineage>
        <taxon>Eukaryota</taxon>
        <taxon>Viridiplantae</taxon>
        <taxon>Chlorophyta</taxon>
        <taxon>core chlorophytes</taxon>
        <taxon>Trebouxiophyceae</taxon>
        <taxon>Chlorellales</taxon>
        <taxon>Chlorellaceae</taxon>
        <taxon>Apatococcus</taxon>
    </lineage>
</organism>
<proteinExistence type="predicted"/>
<accession>A0AAW1QTB7</accession>
<evidence type="ECO:0000256" key="1">
    <source>
        <dbReference type="SAM" id="SignalP"/>
    </source>
</evidence>
<feature type="chain" id="PRO_5043530952" evidence="1">
    <location>
        <begin position="20"/>
        <end position="188"/>
    </location>
</feature>
<dbReference type="AlphaFoldDB" id="A0AAW1QTB7"/>
<evidence type="ECO:0000313" key="3">
    <source>
        <dbReference type="Proteomes" id="UP001438707"/>
    </source>
</evidence>
<dbReference type="EMBL" id="JALJOS010000028">
    <property type="protein sequence ID" value="KAK9824748.1"/>
    <property type="molecule type" value="Genomic_DNA"/>
</dbReference>
<keyword evidence="1" id="KW-0732">Signal</keyword>
<protein>
    <submittedName>
        <fullName evidence="2">Uncharacterized protein</fullName>
    </submittedName>
</protein>
<name>A0AAW1QTB7_9CHLO</name>